<dbReference type="PANTHER" id="PTHR13162:SF8">
    <property type="entry name" value="CCR4-NOT TRANSCRIPTION COMPLEX SUBUNIT 1"/>
    <property type="match status" value="1"/>
</dbReference>
<comment type="caution">
    <text evidence="2">The sequence shown here is derived from an EMBL/GenBank/DDBJ whole genome shotgun (WGS) entry which is preliminary data.</text>
</comment>
<evidence type="ECO:0000313" key="3">
    <source>
        <dbReference type="Proteomes" id="UP001195483"/>
    </source>
</evidence>
<dbReference type="GO" id="GO:0060090">
    <property type="term" value="F:molecular adaptor activity"/>
    <property type="evidence" value="ECO:0007669"/>
    <property type="project" value="TreeGrafter"/>
</dbReference>
<feature type="domain" description="CCR4-Not complex component Not1 C-terminal" evidence="1">
    <location>
        <begin position="104"/>
        <end position="330"/>
    </location>
</feature>
<accession>A0AAE0SZ68</accession>
<evidence type="ECO:0000313" key="2">
    <source>
        <dbReference type="EMBL" id="KAK3600816.1"/>
    </source>
</evidence>
<dbReference type="Proteomes" id="UP001195483">
    <property type="component" value="Unassembled WGS sequence"/>
</dbReference>
<gene>
    <name evidence="2" type="ORF">CHS0354_020496</name>
</gene>
<dbReference type="PANTHER" id="PTHR13162">
    <property type="entry name" value="CCR4-NOT TRANSCRIPTION COMPLEX"/>
    <property type="match status" value="1"/>
</dbReference>
<reference evidence="2" key="2">
    <citation type="journal article" date="2021" name="Genome Biol. Evol.">
        <title>Developing a high-quality reference genome for a parasitic bivalve with doubly uniparental inheritance (Bivalvia: Unionida).</title>
        <authorList>
            <person name="Smith C.H."/>
        </authorList>
    </citation>
    <scope>NUCLEOTIDE SEQUENCE</scope>
    <source>
        <strain evidence="2">CHS0354</strain>
        <tissue evidence="2">Mantle</tissue>
    </source>
</reference>
<dbReference type="InterPro" id="IPR007196">
    <property type="entry name" value="CCR4-Not_Not1_C"/>
</dbReference>
<dbReference type="GO" id="GO:0017148">
    <property type="term" value="P:negative regulation of translation"/>
    <property type="evidence" value="ECO:0007669"/>
    <property type="project" value="InterPro"/>
</dbReference>
<dbReference type="GO" id="GO:0000932">
    <property type="term" value="C:P-body"/>
    <property type="evidence" value="ECO:0007669"/>
    <property type="project" value="TreeGrafter"/>
</dbReference>
<protein>
    <recommendedName>
        <fullName evidence="1">CCR4-Not complex component Not1 C-terminal domain-containing protein</fullName>
    </recommendedName>
</protein>
<proteinExistence type="predicted"/>
<name>A0AAE0SZ68_9BIVA</name>
<dbReference type="AlphaFoldDB" id="A0AAE0SZ68"/>
<reference evidence="2" key="3">
    <citation type="submission" date="2023-05" db="EMBL/GenBank/DDBJ databases">
        <authorList>
            <person name="Smith C.H."/>
        </authorList>
    </citation>
    <scope>NUCLEOTIDE SEQUENCE</scope>
    <source>
        <strain evidence="2">CHS0354</strain>
        <tissue evidence="2">Mantle</tissue>
    </source>
</reference>
<dbReference type="Gene3D" id="1.25.40.790">
    <property type="match status" value="1"/>
</dbReference>
<dbReference type="GO" id="GO:0000288">
    <property type="term" value="P:nuclear-transcribed mRNA catabolic process, deadenylation-dependent decay"/>
    <property type="evidence" value="ECO:0007669"/>
    <property type="project" value="TreeGrafter"/>
</dbReference>
<organism evidence="2 3">
    <name type="scientific">Potamilus streckersoni</name>
    <dbReference type="NCBI Taxonomy" id="2493646"/>
    <lineage>
        <taxon>Eukaryota</taxon>
        <taxon>Metazoa</taxon>
        <taxon>Spiralia</taxon>
        <taxon>Lophotrochozoa</taxon>
        <taxon>Mollusca</taxon>
        <taxon>Bivalvia</taxon>
        <taxon>Autobranchia</taxon>
        <taxon>Heteroconchia</taxon>
        <taxon>Palaeoheterodonta</taxon>
        <taxon>Unionida</taxon>
        <taxon>Unionoidea</taxon>
        <taxon>Unionidae</taxon>
        <taxon>Ambleminae</taxon>
        <taxon>Lampsilini</taxon>
        <taxon>Potamilus</taxon>
    </lineage>
</organism>
<evidence type="ECO:0000259" key="1">
    <source>
        <dbReference type="Pfam" id="PF04054"/>
    </source>
</evidence>
<dbReference type="InterPro" id="IPR040398">
    <property type="entry name" value="Not1"/>
</dbReference>
<sequence>MDDLVTRFFRLCTEMCVDIGNIVLAQEFLRPTDNQTKCYVPCDAYAHLLALLVKYVGCVTNTAIKINLLNKVLGIVAGVVLQDDQVTQTTLNNMPYHRIIIRLFIDLNAAEPVFETINGQVLTAFCNVLHILNPNKAPAFVNHWLSLISQRFFMDTILYSKEKKICEIYAQLLIELFKFLSPFFNDECLENEIDILHKDTLQLLEVLLDDFPEFLCKHHYDFCGSMMIDCIEMRNLILRASPSNIPMPSPLTPNLIIDKLPEIAPPPCISNSFANNLDVYLRNGSTATLPSMLVSDLKLNETNSTFNYNVPLINALVLYVGTEGINYINSKGRFLFLTAILNQLTYPNSHTHYFSCLLQYLFNVVKEEKIRKEISILVLERLTNYPDCPWGLLVTVIGLLKKPIFEFPCRDYI</sequence>
<dbReference type="GO" id="GO:0030015">
    <property type="term" value="C:CCR4-NOT core complex"/>
    <property type="evidence" value="ECO:0007669"/>
    <property type="project" value="InterPro"/>
</dbReference>
<dbReference type="EMBL" id="JAEAOA010001246">
    <property type="protein sequence ID" value="KAK3600816.1"/>
    <property type="molecule type" value="Genomic_DNA"/>
</dbReference>
<dbReference type="Pfam" id="PF04054">
    <property type="entry name" value="Not1"/>
    <property type="match status" value="1"/>
</dbReference>
<reference evidence="2" key="1">
    <citation type="journal article" date="2021" name="Genome Biol. Evol.">
        <title>A High-Quality Reference Genome for a Parasitic Bivalve with Doubly Uniparental Inheritance (Bivalvia: Unionida).</title>
        <authorList>
            <person name="Smith C.H."/>
        </authorList>
    </citation>
    <scope>NUCLEOTIDE SEQUENCE</scope>
    <source>
        <strain evidence="2">CHS0354</strain>
    </source>
</reference>
<dbReference type="Gene3D" id="1.25.40.800">
    <property type="match status" value="2"/>
</dbReference>
<keyword evidence="3" id="KW-1185">Reference proteome</keyword>